<organism evidence="1">
    <name type="scientific">Arundo donax</name>
    <name type="common">Giant reed</name>
    <name type="synonym">Donax arundinaceus</name>
    <dbReference type="NCBI Taxonomy" id="35708"/>
    <lineage>
        <taxon>Eukaryota</taxon>
        <taxon>Viridiplantae</taxon>
        <taxon>Streptophyta</taxon>
        <taxon>Embryophyta</taxon>
        <taxon>Tracheophyta</taxon>
        <taxon>Spermatophyta</taxon>
        <taxon>Magnoliopsida</taxon>
        <taxon>Liliopsida</taxon>
        <taxon>Poales</taxon>
        <taxon>Poaceae</taxon>
        <taxon>PACMAD clade</taxon>
        <taxon>Arundinoideae</taxon>
        <taxon>Arundineae</taxon>
        <taxon>Arundo</taxon>
    </lineage>
</organism>
<dbReference type="AlphaFoldDB" id="A0A0A9GSH0"/>
<proteinExistence type="predicted"/>
<evidence type="ECO:0000313" key="1">
    <source>
        <dbReference type="EMBL" id="JAE26399.1"/>
    </source>
</evidence>
<accession>A0A0A9GSH0</accession>
<protein>
    <submittedName>
        <fullName evidence="1">Uncharacterized protein</fullName>
    </submittedName>
</protein>
<dbReference type="EMBL" id="GBRH01171497">
    <property type="protein sequence ID" value="JAE26399.1"/>
    <property type="molecule type" value="Transcribed_RNA"/>
</dbReference>
<reference evidence="1" key="2">
    <citation type="journal article" date="2015" name="Data Brief">
        <title>Shoot transcriptome of the giant reed, Arundo donax.</title>
        <authorList>
            <person name="Barrero R.A."/>
            <person name="Guerrero F.D."/>
            <person name="Moolhuijzen P."/>
            <person name="Goolsby J.A."/>
            <person name="Tidwell J."/>
            <person name="Bellgard S.E."/>
            <person name="Bellgard M.I."/>
        </authorList>
    </citation>
    <scope>NUCLEOTIDE SEQUENCE</scope>
    <source>
        <tissue evidence="1">Shoot tissue taken approximately 20 cm above the soil surface</tissue>
    </source>
</reference>
<name>A0A0A9GSH0_ARUDO</name>
<reference evidence="1" key="1">
    <citation type="submission" date="2014-09" db="EMBL/GenBank/DDBJ databases">
        <authorList>
            <person name="Magalhaes I.L.F."/>
            <person name="Oliveira U."/>
            <person name="Santos F.R."/>
            <person name="Vidigal T.H.D.A."/>
            <person name="Brescovit A.D."/>
            <person name="Santos A.J."/>
        </authorList>
    </citation>
    <scope>NUCLEOTIDE SEQUENCE</scope>
    <source>
        <tissue evidence="1">Shoot tissue taken approximately 20 cm above the soil surface</tissue>
    </source>
</reference>
<sequence length="71" mass="8506">MKCSSQSMQCLLYAFMTSPMGMLQQHRNMSRRSWYEYTSSHCDKTINNGPLRRLLSCFDVPMQFLNIRMRF</sequence>